<dbReference type="KEGG" id="hyf:DTO96_100477"/>
<protein>
    <submittedName>
        <fullName evidence="1">Uncharacterized protein</fullName>
    </submittedName>
</protein>
<reference evidence="2" key="1">
    <citation type="submission" date="2018-07" db="EMBL/GenBank/DDBJ databases">
        <authorList>
            <person name="Kim H."/>
        </authorList>
    </citation>
    <scope>NUCLEOTIDE SEQUENCE [LARGE SCALE GENOMIC DNA]</scope>
    <source>
        <strain evidence="2">F02</strain>
    </source>
</reference>
<keyword evidence="2" id="KW-1185">Reference proteome</keyword>
<gene>
    <name evidence="1" type="ORF">DTO96_100477</name>
</gene>
<accession>A0A345D8S9</accession>
<name>A0A345D8S9_9BURK</name>
<sequence length="87" mass="9693">MCLSACTKQTVVQNNASEVKWENLPEACQALVKQLEHCAVSRVSQREDIQKMSAVLLEQMGSKTVTEQSKTCQDVTMFWQKACGVAK</sequence>
<dbReference type="AlphaFoldDB" id="A0A345D8S9"/>
<organism evidence="1 2">
    <name type="scientific">Ephemeroptericola cinctiostellae</name>
    <dbReference type="NCBI Taxonomy" id="2268024"/>
    <lineage>
        <taxon>Bacteria</taxon>
        <taxon>Pseudomonadati</taxon>
        <taxon>Pseudomonadota</taxon>
        <taxon>Betaproteobacteria</taxon>
        <taxon>Burkholderiales</taxon>
        <taxon>Burkholderiaceae</taxon>
        <taxon>Ephemeroptericola</taxon>
    </lineage>
</organism>
<evidence type="ECO:0000313" key="2">
    <source>
        <dbReference type="Proteomes" id="UP000252182"/>
    </source>
</evidence>
<proteinExistence type="predicted"/>
<dbReference type="Proteomes" id="UP000252182">
    <property type="component" value="Chromosome"/>
</dbReference>
<evidence type="ECO:0000313" key="1">
    <source>
        <dbReference type="EMBL" id="AXF84767.1"/>
    </source>
</evidence>
<dbReference type="EMBL" id="CP031124">
    <property type="protein sequence ID" value="AXF84767.1"/>
    <property type="molecule type" value="Genomic_DNA"/>
</dbReference>